<proteinExistence type="predicted"/>
<keyword evidence="4" id="KW-1185">Reference proteome</keyword>
<keyword evidence="2" id="KW-1133">Transmembrane helix</keyword>
<evidence type="ECO:0000313" key="4">
    <source>
        <dbReference type="Proteomes" id="UP001595829"/>
    </source>
</evidence>
<keyword evidence="2" id="KW-0812">Transmembrane</keyword>
<evidence type="ECO:0000256" key="1">
    <source>
        <dbReference type="SAM" id="MobiDB-lite"/>
    </source>
</evidence>
<gene>
    <name evidence="3" type="ORF">ACFPM3_20050</name>
</gene>
<organism evidence="3 4">
    <name type="scientific">Streptomyces coeruleoprunus</name>
    <dbReference type="NCBI Taxonomy" id="285563"/>
    <lineage>
        <taxon>Bacteria</taxon>
        <taxon>Bacillati</taxon>
        <taxon>Actinomycetota</taxon>
        <taxon>Actinomycetes</taxon>
        <taxon>Kitasatosporales</taxon>
        <taxon>Streptomycetaceae</taxon>
        <taxon>Streptomyces</taxon>
    </lineage>
</organism>
<dbReference type="Proteomes" id="UP001595829">
    <property type="component" value="Unassembled WGS sequence"/>
</dbReference>
<keyword evidence="2" id="KW-0472">Membrane</keyword>
<reference evidence="4" key="1">
    <citation type="journal article" date="2019" name="Int. J. Syst. Evol. Microbiol.">
        <title>The Global Catalogue of Microorganisms (GCM) 10K type strain sequencing project: providing services to taxonomists for standard genome sequencing and annotation.</title>
        <authorList>
            <consortium name="The Broad Institute Genomics Platform"/>
            <consortium name="The Broad Institute Genome Sequencing Center for Infectious Disease"/>
            <person name="Wu L."/>
            <person name="Ma J."/>
        </authorList>
    </citation>
    <scope>NUCLEOTIDE SEQUENCE [LARGE SCALE GENOMIC DNA]</scope>
    <source>
        <strain evidence="4">CGMCC 4.1648</strain>
    </source>
</reference>
<evidence type="ECO:0008006" key="5">
    <source>
        <dbReference type="Google" id="ProtNLM"/>
    </source>
</evidence>
<feature type="region of interest" description="Disordered" evidence="1">
    <location>
        <begin position="1"/>
        <end position="26"/>
    </location>
</feature>
<comment type="caution">
    <text evidence="3">The sequence shown here is derived from an EMBL/GenBank/DDBJ whole genome shotgun (WGS) entry which is preliminary data.</text>
</comment>
<dbReference type="EMBL" id="JBHSJD010000014">
    <property type="protein sequence ID" value="MFC5024425.1"/>
    <property type="molecule type" value="Genomic_DNA"/>
</dbReference>
<name>A0ABV9XJC4_9ACTN</name>
<dbReference type="RefSeq" id="WP_345686654.1">
    <property type="nucleotide sequence ID" value="NZ_BAABIT010000001.1"/>
</dbReference>
<feature type="transmembrane region" description="Helical" evidence="2">
    <location>
        <begin position="27"/>
        <end position="45"/>
    </location>
</feature>
<protein>
    <recommendedName>
        <fullName evidence="5">Proline-rich protein</fullName>
    </recommendedName>
</protein>
<accession>A0ABV9XJC4</accession>
<evidence type="ECO:0000256" key="2">
    <source>
        <dbReference type="SAM" id="Phobius"/>
    </source>
</evidence>
<evidence type="ECO:0000313" key="3">
    <source>
        <dbReference type="EMBL" id="MFC5024425.1"/>
    </source>
</evidence>
<sequence length="50" mass="5334">MPVSPAAAPLPHYRRAQRPKPEGGPSMVSVMLLLTAPAVFAAAILRPRSR</sequence>